<dbReference type="EMBL" id="KB095871">
    <property type="protein sequence ID" value="ESO10448.1"/>
    <property type="molecule type" value="Genomic_DNA"/>
</dbReference>
<reference evidence="2 4" key="2">
    <citation type="journal article" date="2013" name="Nature">
        <title>Insights into bilaterian evolution from three spiralian genomes.</title>
        <authorList>
            <person name="Simakov O."/>
            <person name="Marletaz F."/>
            <person name="Cho S.J."/>
            <person name="Edsinger-Gonzales E."/>
            <person name="Havlak P."/>
            <person name="Hellsten U."/>
            <person name="Kuo D.H."/>
            <person name="Larsson T."/>
            <person name="Lv J."/>
            <person name="Arendt D."/>
            <person name="Savage R."/>
            <person name="Osoegawa K."/>
            <person name="de Jong P."/>
            <person name="Grimwood J."/>
            <person name="Chapman J.A."/>
            <person name="Shapiro H."/>
            <person name="Aerts A."/>
            <person name="Otillar R.P."/>
            <person name="Terry A.Y."/>
            <person name="Boore J.L."/>
            <person name="Grigoriev I.V."/>
            <person name="Lindberg D.R."/>
            <person name="Seaver E.C."/>
            <person name="Weisblat D.A."/>
            <person name="Putnam N.H."/>
            <person name="Rokhsar D.S."/>
        </authorList>
    </citation>
    <scope>NUCLEOTIDE SEQUENCE</scope>
</reference>
<dbReference type="HOGENOM" id="CLU_1867296_0_0_1"/>
<dbReference type="CTD" id="20209121"/>
<reference evidence="4" key="1">
    <citation type="submission" date="2012-12" db="EMBL/GenBank/DDBJ databases">
        <authorList>
            <person name="Hellsten U."/>
            <person name="Grimwood J."/>
            <person name="Chapman J.A."/>
            <person name="Shapiro H."/>
            <person name="Aerts A."/>
            <person name="Otillar R.P."/>
            <person name="Terry A.Y."/>
            <person name="Boore J.L."/>
            <person name="Simakov O."/>
            <person name="Marletaz F."/>
            <person name="Cho S.-J."/>
            <person name="Edsinger-Gonzales E."/>
            <person name="Havlak P."/>
            <person name="Kuo D.-H."/>
            <person name="Larsson T."/>
            <person name="Lv J."/>
            <person name="Arendt D."/>
            <person name="Savage R."/>
            <person name="Osoegawa K."/>
            <person name="de Jong P."/>
            <person name="Lindberg D.R."/>
            <person name="Seaver E.C."/>
            <person name="Weisblat D.A."/>
            <person name="Putnam N.H."/>
            <person name="Grigoriev I.V."/>
            <person name="Rokhsar D.S."/>
        </authorList>
    </citation>
    <scope>NUCLEOTIDE SEQUENCE</scope>
</reference>
<dbReference type="GeneID" id="20209121"/>
<dbReference type="KEGG" id="hro:HELRODRAFT_183606"/>
<dbReference type="RefSeq" id="XP_009011446.1">
    <property type="nucleotide sequence ID" value="XM_009013198.1"/>
</dbReference>
<gene>
    <name evidence="3" type="primary">20209121</name>
    <name evidence="2" type="ORF">HELRODRAFT_183606</name>
</gene>
<evidence type="ECO:0000313" key="3">
    <source>
        <dbReference type="EnsemblMetazoa" id="HelroP183606"/>
    </source>
</evidence>
<name>T1FJX2_HELRO</name>
<reference evidence="3" key="3">
    <citation type="submission" date="2015-06" db="UniProtKB">
        <authorList>
            <consortium name="EnsemblMetazoa"/>
        </authorList>
    </citation>
    <scope>IDENTIFICATION</scope>
</reference>
<dbReference type="EMBL" id="AMQM01008883">
    <property type="status" value="NOT_ANNOTATED_CDS"/>
    <property type="molecule type" value="Genomic_DNA"/>
</dbReference>
<evidence type="ECO:0000313" key="4">
    <source>
        <dbReference type="Proteomes" id="UP000015101"/>
    </source>
</evidence>
<dbReference type="Proteomes" id="UP000015101">
    <property type="component" value="Unassembled WGS sequence"/>
</dbReference>
<evidence type="ECO:0000256" key="1">
    <source>
        <dbReference type="SAM" id="MobiDB-lite"/>
    </source>
</evidence>
<sequence length="137" mass="15301">MGHSKRVNLNSGVTRRVRGVQTAPGDPHKGGGVHTTKRLSGCQQRKAKIKKLRGSMLQYVKGSDEAQSFSKDTVPQPQIDETNLSDAEIELLLEIPRLRRHLKAAEIDLEEAKNWSRECSMSMGCHKRGDTMSYRTG</sequence>
<protein>
    <submittedName>
        <fullName evidence="2 3">Uncharacterized protein</fullName>
    </submittedName>
</protein>
<evidence type="ECO:0000313" key="2">
    <source>
        <dbReference type="EMBL" id="ESO10448.1"/>
    </source>
</evidence>
<proteinExistence type="predicted"/>
<organism evidence="3 4">
    <name type="scientific">Helobdella robusta</name>
    <name type="common">Californian leech</name>
    <dbReference type="NCBI Taxonomy" id="6412"/>
    <lineage>
        <taxon>Eukaryota</taxon>
        <taxon>Metazoa</taxon>
        <taxon>Spiralia</taxon>
        <taxon>Lophotrochozoa</taxon>
        <taxon>Annelida</taxon>
        <taxon>Clitellata</taxon>
        <taxon>Hirudinea</taxon>
        <taxon>Rhynchobdellida</taxon>
        <taxon>Glossiphoniidae</taxon>
        <taxon>Helobdella</taxon>
    </lineage>
</organism>
<dbReference type="EnsemblMetazoa" id="HelroT183606">
    <property type="protein sequence ID" value="HelroP183606"/>
    <property type="gene ID" value="HelroG183606"/>
</dbReference>
<dbReference type="InParanoid" id="T1FJX2"/>
<keyword evidence="4" id="KW-1185">Reference proteome</keyword>
<accession>T1FJX2</accession>
<feature type="region of interest" description="Disordered" evidence="1">
    <location>
        <begin position="1"/>
        <end position="43"/>
    </location>
</feature>
<dbReference type="AlphaFoldDB" id="T1FJX2"/>